<evidence type="ECO:0000313" key="2">
    <source>
        <dbReference type="EMBL" id="AOT23175.1"/>
    </source>
</evidence>
<protein>
    <submittedName>
        <fullName evidence="2">Uncharacterized protein</fullName>
    </submittedName>
</protein>
<feature type="region of interest" description="Disordered" evidence="1">
    <location>
        <begin position="55"/>
        <end position="80"/>
    </location>
</feature>
<keyword evidence="3" id="KW-1185">Reference proteome</keyword>
<feature type="compositionally biased region" description="Basic residues" evidence="1">
    <location>
        <begin position="61"/>
        <end position="80"/>
    </location>
</feature>
<accession>A0A1D8EQ55</accession>
<proteinExistence type="predicted"/>
<evidence type="ECO:0000313" key="3">
    <source>
        <dbReference type="Proteomes" id="UP000224956"/>
    </source>
</evidence>
<organism evidence="2 3">
    <name type="scientific">Mycobacterium phage Taquito</name>
    <dbReference type="NCBI Taxonomy" id="1897500"/>
    <lineage>
        <taxon>Viruses</taxon>
        <taxon>Duplodnaviria</taxon>
        <taxon>Heunggongvirae</taxon>
        <taxon>Uroviricota</taxon>
        <taxon>Caudoviricetes</taxon>
        <taxon>Weiservirinae</taxon>
        <taxon>Fionnbharthvirus</taxon>
        <taxon>Fionnbharthvirus taquito</taxon>
    </lineage>
</organism>
<dbReference type="EMBL" id="KX621007">
    <property type="protein sequence ID" value="AOT23175.1"/>
    <property type="molecule type" value="Genomic_DNA"/>
</dbReference>
<reference evidence="2 3" key="1">
    <citation type="submission" date="2016-07" db="EMBL/GenBank/DDBJ databases">
        <authorList>
            <person name="Henderson J.H."/>
            <person name="Agbayani G."/>
            <person name="Akanbi A."/>
            <person name="Allen L."/>
            <person name="Anton T."/>
            <person name="Bauer V."/>
            <person name="Benoit R."/>
            <person name="Bhakta Y."/>
            <person name="Binongcal M.A."/>
            <person name="Bobovsky T."/>
            <person name="Bual H."/>
            <person name="Calley B."/>
            <person name="Clark M."/>
            <person name="Conahan B."/>
            <person name="Cone E."/>
            <person name="Dardis C."/>
            <person name="Fangman M."/>
            <person name="Flatgard B."/>
            <person name="Focht K."/>
            <person name="Geraci K."/>
            <person name="Goodwin B."/>
            <person name="Hanson H."/>
            <person name="Hunt G."/>
            <person name="Hutton S."/>
            <person name="Illback M."/>
            <person name="Jamsa A."/>
            <person name="Konzek B."/>
            <person name="Kraus A."/>
            <person name="Kuenzi M."/>
            <person name="Laird K."/>
            <person name="Lieb M."/>
            <person name="MacKenzie A."/>
            <person name="Maurer K."/>
            <person name="Miera M."/>
            <person name="Mishler B."/>
            <person name="Naughton C."/>
            <person name="Nease R."/>
            <person name="Nelson B."/>
            <person name="Nigg N."/>
            <person name="O'Sullivan K."/>
            <person name="Orion I."/>
            <person name="Peterson C."/>
            <person name="Peterson S."/>
            <person name="Roletto M."/>
            <person name="Rush L."/>
            <person name="Schlatter T."/>
            <person name="Seidl R."/>
            <person name="Sevy E."/>
            <person name="Sonderby V."/>
            <person name="Souers H."/>
            <person name="Syvertson H."/>
            <person name="Taggard K."/>
            <person name="Takasugi J."/>
            <person name="Tietge S."/>
            <person name="Vasquez C."/>
            <person name="Velasco R."/>
            <person name="Virk M."/>
            <person name="Vologdin S."/>
            <person name="Wing S."/>
            <person name="Winslow J."/>
            <person name="Young E."/>
            <person name="Cunanan N."/>
            <person name="Dasiuk E."/>
            <person name="Fudge K."/>
            <person name="Murphy A."/>
            <person name="Poxleitner M.K."/>
            <person name="Ettinger A.-S.H."/>
            <person name="Anders K.R."/>
            <person name="Schaff J.E."/>
            <person name="Dashiell C.L."/>
            <person name="Macialek J.A."/>
            <person name="Braun M.A."/>
            <person name="Delesalle V.A."/>
            <person name="Hughes L.E."/>
            <person name="Ware V.C."/>
            <person name="Bradley K.W."/>
            <person name="Barker L.P."/>
            <person name="Asai D.J."/>
            <person name="Bowman C.A."/>
            <person name="Russell D.A."/>
            <person name="Pope W.H."/>
            <person name="Jacobs-Sera D."/>
            <person name="Hendrix R.W."/>
            <person name="Hatfull G.F."/>
        </authorList>
    </citation>
    <scope>NUCLEOTIDE SEQUENCE [LARGE SCALE GENOMIC DNA]</scope>
</reference>
<sequence>MMEANVTRIDEAHTLVEPAEPQHVMYEKPARTPGGFELAVLGGLQNLSHIYAGTVPAAEKQRRRARNRAARRSRKINRRK</sequence>
<dbReference type="Proteomes" id="UP000224956">
    <property type="component" value="Segment"/>
</dbReference>
<name>A0A1D8EQ55_9CAUD</name>
<evidence type="ECO:0000256" key="1">
    <source>
        <dbReference type="SAM" id="MobiDB-lite"/>
    </source>
</evidence>
<gene>
    <name evidence="2" type="ORF">SEA_TAQUITO_55</name>
</gene>